<keyword evidence="1" id="KW-0378">Hydrolase</keyword>
<proteinExistence type="predicted"/>
<keyword evidence="1" id="KW-0347">Helicase</keyword>
<evidence type="ECO:0000313" key="1">
    <source>
        <dbReference type="EMBL" id="TCX00380.1"/>
    </source>
</evidence>
<comment type="caution">
    <text evidence="1">The sequence shown here is derived from an EMBL/GenBank/DDBJ whole genome shotgun (WGS) entry which is preliminary data.</text>
</comment>
<keyword evidence="1" id="KW-0067">ATP-binding</keyword>
<dbReference type="AlphaFoldDB" id="A0A483FWM8"/>
<reference evidence="1" key="1">
    <citation type="submission" date="2019-01" db="EMBL/GenBank/DDBJ databases">
        <authorList>
            <person name="Lista F."/>
            <person name="Anselmo A."/>
        </authorList>
    </citation>
    <scope>NUCLEOTIDE SEQUENCE</scope>
    <source>
        <strain evidence="1">22S</strain>
    </source>
</reference>
<name>A0A483FWM8_KLEPN</name>
<dbReference type="EMBL" id="SDCA01000006">
    <property type="protein sequence ID" value="TCX00380.1"/>
    <property type="molecule type" value="Genomic_DNA"/>
</dbReference>
<dbReference type="GO" id="GO:0004386">
    <property type="term" value="F:helicase activity"/>
    <property type="evidence" value="ECO:0007669"/>
    <property type="project" value="UniProtKB-KW"/>
</dbReference>
<protein>
    <submittedName>
        <fullName evidence="1">Helicase subunit</fullName>
    </submittedName>
</protein>
<keyword evidence="1" id="KW-0547">Nucleotide-binding</keyword>
<organism evidence="1">
    <name type="scientific">Klebsiella pneumoniae</name>
    <dbReference type="NCBI Taxonomy" id="573"/>
    <lineage>
        <taxon>Bacteria</taxon>
        <taxon>Pseudomonadati</taxon>
        <taxon>Pseudomonadota</taxon>
        <taxon>Gammaproteobacteria</taxon>
        <taxon>Enterobacterales</taxon>
        <taxon>Enterobacteriaceae</taxon>
        <taxon>Klebsiella/Raoultella group</taxon>
        <taxon>Klebsiella</taxon>
        <taxon>Klebsiella pneumoniae complex</taxon>
    </lineage>
</organism>
<gene>
    <name evidence="1" type="ORF">ETE62_06790</name>
</gene>
<accession>A0A483FWM8</accession>
<sequence length="31" mass="3628">MNKVTDKHNVLQEDRGIGKCMINRILWAVMN</sequence>